<comment type="caution">
    <text evidence="2">The sequence shown here is derived from an EMBL/GenBank/DDBJ whole genome shotgun (WGS) entry which is preliminary data.</text>
</comment>
<proteinExistence type="predicted"/>
<evidence type="ECO:0000313" key="3">
    <source>
        <dbReference type="Proteomes" id="UP000234323"/>
    </source>
</evidence>
<reference evidence="2 3" key="1">
    <citation type="submission" date="2015-10" db="EMBL/GenBank/DDBJ databases">
        <title>Genome analyses suggest a sexual origin of heterokaryosis in a supposedly ancient asexual fungus.</title>
        <authorList>
            <person name="Ropars J."/>
            <person name="Sedzielewska K."/>
            <person name="Noel J."/>
            <person name="Charron P."/>
            <person name="Farinelli L."/>
            <person name="Marton T."/>
            <person name="Kruger M."/>
            <person name="Pelin A."/>
            <person name="Brachmann A."/>
            <person name="Corradi N."/>
        </authorList>
    </citation>
    <scope>NUCLEOTIDE SEQUENCE [LARGE SCALE GENOMIC DNA]</scope>
    <source>
        <strain evidence="2 3">A4</strain>
    </source>
</reference>
<feature type="region of interest" description="Disordered" evidence="1">
    <location>
        <begin position="1"/>
        <end position="48"/>
    </location>
</feature>
<feature type="compositionally biased region" description="Basic and acidic residues" evidence="1">
    <location>
        <begin position="1"/>
        <end position="19"/>
    </location>
</feature>
<dbReference type="AlphaFoldDB" id="A0A2I1GE37"/>
<dbReference type="Proteomes" id="UP000234323">
    <property type="component" value="Unassembled WGS sequence"/>
</dbReference>
<protein>
    <submittedName>
        <fullName evidence="2">Uncharacterized protein</fullName>
    </submittedName>
</protein>
<organism evidence="2 3">
    <name type="scientific">Rhizophagus irregularis</name>
    <dbReference type="NCBI Taxonomy" id="588596"/>
    <lineage>
        <taxon>Eukaryota</taxon>
        <taxon>Fungi</taxon>
        <taxon>Fungi incertae sedis</taxon>
        <taxon>Mucoromycota</taxon>
        <taxon>Glomeromycotina</taxon>
        <taxon>Glomeromycetes</taxon>
        <taxon>Glomerales</taxon>
        <taxon>Glomeraceae</taxon>
        <taxon>Rhizophagus</taxon>
    </lineage>
</organism>
<dbReference type="EMBL" id="LLXI01000351">
    <property type="protein sequence ID" value="PKY44875.1"/>
    <property type="molecule type" value="Genomic_DNA"/>
</dbReference>
<sequence>MEDCKYRRLLEEHEIDQKNQKIKSNSENENNSESEGGKNDYQSPEEKHQQIYEKMMVMKISIVNQRSTEMTSQEPGICKIDPWLKPFAPAIKHRLESYKK</sequence>
<evidence type="ECO:0000256" key="1">
    <source>
        <dbReference type="SAM" id="MobiDB-lite"/>
    </source>
</evidence>
<name>A0A2I1GE37_9GLOM</name>
<keyword evidence="3" id="KW-1185">Reference proteome</keyword>
<gene>
    <name evidence="2" type="ORF">RhiirA4_542176</name>
</gene>
<accession>A0A2I1GE37</accession>
<feature type="compositionally biased region" description="Low complexity" evidence="1">
    <location>
        <begin position="25"/>
        <end position="34"/>
    </location>
</feature>
<evidence type="ECO:0000313" key="2">
    <source>
        <dbReference type="EMBL" id="PKY44875.1"/>
    </source>
</evidence>